<proteinExistence type="predicted"/>
<organism evidence="3 4">
    <name type="scientific">Dermatophilus congolensis</name>
    <dbReference type="NCBI Taxonomy" id="1863"/>
    <lineage>
        <taxon>Bacteria</taxon>
        <taxon>Bacillati</taxon>
        <taxon>Actinomycetota</taxon>
        <taxon>Actinomycetes</taxon>
        <taxon>Micrococcales</taxon>
        <taxon>Dermatophilaceae</taxon>
        <taxon>Dermatophilus</taxon>
    </lineage>
</organism>
<keyword evidence="2" id="KW-1133">Transmembrane helix</keyword>
<dbReference type="PANTHER" id="PTHR32309">
    <property type="entry name" value="TYROSINE-PROTEIN KINASE"/>
    <property type="match status" value="1"/>
</dbReference>
<keyword evidence="2" id="KW-0472">Membrane</keyword>
<feature type="region of interest" description="Disordered" evidence="1">
    <location>
        <begin position="142"/>
        <end position="171"/>
    </location>
</feature>
<dbReference type="AlphaFoldDB" id="A0AA46BNY0"/>
<dbReference type="GO" id="GO:0005886">
    <property type="term" value="C:plasma membrane"/>
    <property type="evidence" value="ECO:0007669"/>
    <property type="project" value="TreeGrafter"/>
</dbReference>
<comment type="caution">
    <text evidence="3">The sequence shown here is derived from an EMBL/GenBank/DDBJ whole genome shotgun (WGS) entry which is preliminary data.</text>
</comment>
<reference evidence="3 4" key="1">
    <citation type="submission" date="2018-06" db="EMBL/GenBank/DDBJ databases">
        <authorList>
            <consortium name="Pathogen Informatics"/>
            <person name="Doyle S."/>
        </authorList>
    </citation>
    <scope>NUCLEOTIDE SEQUENCE [LARGE SCALE GENOMIC DNA]</scope>
    <source>
        <strain evidence="3 4">NCTC7915</strain>
    </source>
</reference>
<evidence type="ECO:0000313" key="3">
    <source>
        <dbReference type="EMBL" id="STD11206.1"/>
    </source>
</evidence>
<keyword evidence="2" id="KW-0812">Transmembrane</keyword>
<dbReference type="RefSeq" id="WP_115031051.1">
    <property type="nucleotide sequence ID" value="NZ_UFYA01000001.1"/>
</dbReference>
<dbReference type="Proteomes" id="UP000254118">
    <property type="component" value="Unassembled WGS sequence"/>
</dbReference>
<sequence length="416" mass="44263">MFVREYLSLLTRRPLLHTIIGALVFAAVMAQGLITQPTYGATTSLLFAATGGNSATELNQAATYLQREMASYVRVATSPNVLNPVIQQLHLTGETPATLAKSINVTNPTMTVILDITVTRENPTEAANIANTLTRQLAATVQKTAPTQSDGHRTQQTISASPLAEAQAPEKPTGLTWPLRTAIAIAAALITAFITAILFGGLDQRIRVTNDLRRIPHTRLLSTIPHRSLRSLLRRTPQLATPETTNPAYERTAGLLIGEHTTNHAPITLITSPNPTTNTYPAALALAQAAHRIGATSAIIDTTALPPATITTLTATGDNNTTPEITITTLTATGETTTTTPAKLTELTNNYELILLATPPHPASAHSQLLAPTATTTLLVVPLTTHKNDLNATLAALHPSDENPIYILATDTPDHH</sequence>
<dbReference type="PANTHER" id="PTHR32309:SF13">
    <property type="entry name" value="FERRIC ENTEROBACTIN TRANSPORT PROTEIN FEPE"/>
    <property type="match status" value="1"/>
</dbReference>
<dbReference type="GO" id="GO:0004713">
    <property type="term" value="F:protein tyrosine kinase activity"/>
    <property type="evidence" value="ECO:0007669"/>
    <property type="project" value="TreeGrafter"/>
</dbReference>
<dbReference type="InterPro" id="IPR050445">
    <property type="entry name" value="Bact_polysacc_biosynth/exp"/>
</dbReference>
<protein>
    <submittedName>
        <fullName evidence="3">Capsular polysaccharide biosynthesis protein</fullName>
    </submittedName>
</protein>
<name>A0AA46BNY0_9MICO</name>
<dbReference type="EMBL" id="UFYA01000001">
    <property type="protein sequence ID" value="STD11206.1"/>
    <property type="molecule type" value="Genomic_DNA"/>
</dbReference>
<feature type="transmembrane region" description="Helical" evidence="2">
    <location>
        <begin position="177"/>
        <end position="199"/>
    </location>
</feature>
<gene>
    <name evidence="3" type="ORF">NCTC7915_01536</name>
</gene>
<accession>A0AA46BNY0</accession>
<evidence type="ECO:0000256" key="1">
    <source>
        <dbReference type="SAM" id="MobiDB-lite"/>
    </source>
</evidence>
<feature type="compositionally biased region" description="Polar residues" evidence="1">
    <location>
        <begin position="142"/>
        <end position="160"/>
    </location>
</feature>
<evidence type="ECO:0000256" key="2">
    <source>
        <dbReference type="SAM" id="Phobius"/>
    </source>
</evidence>
<evidence type="ECO:0000313" key="4">
    <source>
        <dbReference type="Proteomes" id="UP000254118"/>
    </source>
</evidence>